<dbReference type="EMBL" id="CM044701">
    <property type="protein sequence ID" value="KAI5684300.1"/>
    <property type="molecule type" value="Genomic_DNA"/>
</dbReference>
<organism evidence="1 2">
    <name type="scientific">Catharanthus roseus</name>
    <name type="common">Madagascar periwinkle</name>
    <name type="synonym">Vinca rosea</name>
    <dbReference type="NCBI Taxonomy" id="4058"/>
    <lineage>
        <taxon>Eukaryota</taxon>
        <taxon>Viridiplantae</taxon>
        <taxon>Streptophyta</taxon>
        <taxon>Embryophyta</taxon>
        <taxon>Tracheophyta</taxon>
        <taxon>Spermatophyta</taxon>
        <taxon>Magnoliopsida</taxon>
        <taxon>eudicotyledons</taxon>
        <taxon>Gunneridae</taxon>
        <taxon>Pentapetalae</taxon>
        <taxon>asterids</taxon>
        <taxon>lamiids</taxon>
        <taxon>Gentianales</taxon>
        <taxon>Apocynaceae</taxon>
        <taxon>Rauvolfioideae</taxon>
        <taxon>Vinceae</taxon>
        <taxon>Catharanthinae</taxon>
        <taxon>Catharanthus</taxon>
    </lineage>
</organism>
<reference evidence="2" key="1">
    <citation type="journal article" date="2023" name="Nat. Plants">
        <title>Single-cell RNA sequencing provides a high-resolution roadmap for understanding the multicellular compartmentation of specialized metabolism.</title>
        <authorList>
            <person name="Sun S."/>
            <person name="Shen X."/>
            <person name="Li Y."/>
            <person name="Li Y."/>
            <person name="Wang S."/>
            <person name="Li R."/>
            <person name="Zhang H."/>
            <person name="Shen G."/>
            <person name="Guo B."/>
            <person name="Wei J."/>
            <person name="Xu J."/>
            <person name="St-Pierre B."/>
            <person name="Chen S."/>
            <person name="Sun C."/>
        </authorList>
    </citation>
    <scope>NUCLEOTIDE SEQUENCE [LARGE SCALE GENOMIC DNA]</scope>
</reference>
<accession>A0ACC0CHD2</accession>
<keyword evidence="2" id="KW-1185">Reference proteome</keyword>
<evidence type="ECO:0000313" key="2">
    <source>
        <dbReference type="Proteomes" id="UP001060085"/>
    </source>
</evidence>
<proteinExistence type="predicted"/>
<comment type="caution">
    <text evidence="1">The sequence shown here is derived from an EMBL/GenBank/DDBJ whole genome shotgun (WGS) entry which is preliminary data.</text>
</comment>
<protein>
    <submittedName>
        <fullName evidence="1">Uncharacterized protein</fullName>
    </submittedName>
</protein>
<name>A0ACC0CHD2_CATRO</name>
<gene>
    <name evidence="1" type="ORF">M9H77_05528</name>
</gene>
<sequence>MSAALIFPPLQFPCNSAIIPKFLLFSKPFRANLATNSDETTTAIDDEIKSSESRAEKSSLSSKVSPISTSMLKAPTAPWMKGPLLVEPNQVLDLSKTKTKKRATFGKTEAPDKFLRKVGAGRGKREMKKIFRGIEKLQHRRNSGEVQRGPEKVKFNFSPGELWGDGVSGSEDEEEVFFEKEPKLGSQQKRMELFEFGVSKGKVEGGGKPMVGRKMPWDRDKKLGFARVKERVVTAAELNLDEELLKRLRNEAAKMRKWVKVMKAGVTQDVVDQVNLIWKDNELAMLKFYLPLSRNMERARDIVESKTGGLVVWRKKDALFVYRGNNEQLATDMSSRIQDKLVDSNENSSFSYCSENSIVSSQVNSSECSIADMMRETNNTMDKSLYEKEADRLLDGLGPRFVDWWRRKPLPVDGDLLPEMVPGFQPPVRLCPPNSRSKLTDDELTYLRNFAHSLPTHFVLGRNRKLQGLAVAILKLWEKCHIAKIAIKWGVPNTDNRQMAYELKCLTGGVVLLRNKFIIILYRGKDYLPSRVGELVTKRELEITRCQLQEETMRLRASEMFSLSEITSEKFSTIGTLSEFQSIQSECLNRKDVNNEVEVSMEAEKQRLKKELRNQQRKLLILNKKIEISAKRLEELNSAWRPAEQDADQEMMIPEERECLRQIGLKMEATLVLGRRGIFHGVIESLHQHWKHREIVKVITMQRRFSQVIYTAKFLEAESKGILISIEKLKEGHAIILYRGKNYRRPKLAPPNLLDKREALSRSLEMQRIGSLKFFANQRERTISSLETKLAELMEPRFIVVGSSRSAVQESAENSKDSTG</sequence>
<evidence type="ECO:0000313" key="1">
    <source>
        <dbReference type="EMBL" id="KAI5684300.1"/>
    </source>
</evidence>
<dbReference type="Proteomes" id="UP001060085">
    <property type="component" value="Linkage Group LG01"/>
</dbReference>